<accession>A0ABN9LRJ9</accession>
<comment type="caution">
    <text evidence="1">The sequence shown here is derived from an EMBL/GenBank/DDBJ whole genome shotgun (WGS) entry which is preliminary data.</text>
</comment>
<proteinExistence type="predicted"/>
<evidence type="ECO:0000313" key="1">
    <source>
        <dbReference type="EMBL" id="CAJ0948704.1"/>
    </source>
</evidence>
<keyword evidence="2" id="KW-1185">Reference proteome</keyword>
<protein>
    <submittedName>
        <fullName evidence="1">Uncharacterized protein</fullName>
    </submittedName>
</protein>
<dbReference type="Proteomes" id="UP001176940">
    <property type="component" value="Unassembled WGS sequence"/>
</dbReference>
<evidence type="ECO:0000313" key="2">
    <source>
        <dbReference type="Proteomes" id="UP001176940"/>
    </source>
</evidence>
<sequence>MAPESADCAGADSCCGIGACAICVFRRHFLEDTSAVEPDDRVRSFSSLSQLSSSHCKLISGNVSSITAGDFSNKCPQSDITGVRSRTCETFTTTEINLYSLWV</sequence>
<organism evidence="1 2">
    <name type="scientific">Ranitomeya imitator</name>
    <name type="common">mimic poison frog</name>
    <dbReference type="NCBI Taxonomy" id="111125"/>
    <lineage>
        <taxon>Eukaryota</taxon>
        <taxon>Metazoa</taxon>
        <taxon>Chordata</taxon>
        <taxon>Craniata</taxon>
        <taxon>Vertebrata</taxon>
        <taxon>Euteleostomi</taxon>
        <taxon>Amphibia</taxon>
        <taxon>Batrachia</taxon>
        <taxon>Anura</taxon>
        <taxon>Neobatrachia</taxon>
        <taxon>Hyloidea</taxon>
        <taxon>Dendrobatidae</taxon>
        <taxon>Dendrobatinae</taxon>
        <taxon>Ranitomeya</taxon>
    </lineage>
</organism>
<name>A0ABN9LRJ9_9NEOB</name>
<dbReference type="EMBL" id="CAUEEQ010028836">
    <property type="protein sequence ID" value="CAJ0948704.1"/>
    <property type="molecule type" value="Genomic_DNA"/>
</dbReference>
<reference evidence="1" key="1">
    <citation type="submission" date="2023-07" db="EMBL/GenBank/DDBJ databases">
        <authorList>
            <person name="Stuckert A."/>
        </authorList>
    </citation>
    <scope>NUCLEOTIDE SEQUENCE</scope>
</reference>
<gene>
    <name evidence="1" type="ORF">RIMI_LOCUS12257120</name>
</gene>